<evidence type="ECO:0000313" key="2">
    <source>
        <dbReference type="Proteomes" id="UP000824120"/>
    </source>
</evidence>
<dbReference type="OrthoDB" id="1297858at2759"/>
<organism evidence="1 2">
    <name type="scientific">Solanum commersonii</name>
    <name type="common">Commerson's wild potato</name>
    <name type="synonym">Commerson's nightshade</name>
    <dbReference type="NCBI Taxonomy" id="4109"/>
    <lineage>
        <taxon>Eukaryota</taxon>
        <taxon>Viridiplantae</taxon>
        <taxon>Streptophyta</taxon>
        <taxon>Embryophyta</taxon>
        <taxon>Tracheophyta</taxon>
        <taxon>Spermatophyta</taxon>
        <taxon>Magnoliopsida</taxon>
        <taxon>eudicotyledons</taxon>
        <taxon>Gunneridae</taxon>
        <taxon>Pentapetalae</taxon>
        <taxon>asterids</taxon>
        <taxon>lamiids</taxon>
        <taxon>Solanales</taxon>
        <taxon>Solanaceae</taxon>
        <taxon>Solanoideae</taxon>
        <taxon>Solaneae</taxon>
        <taxon>Solanum</taxon>
    </lineage>
</organism>
<comment type="caution">
    <text evidence="1">The sequence shown here is derived from an EMBL/GenBank/DDBJ whole genome shotgun (WGS) entry which is preliminary data.</text>
</comment>
<dbReference type="InterPro" id="IPR025886">
    <property type="entry name" value="PP2-like"/>
</dbReference>
<sequence>MLSPKTEYSAYLVFRLVNGCDNSLESVKSSIRFVNYESEIDIENQANTVHLPRLQESGYIPKIRGDGWMKVKLGYFDSKEGTVGLVEERTPSS</sequence>
<dbReference type="EMBL" id="JACXVP010000010">
    <property type="protein sequence ID" value="KAG5580856.1"/>
    <property type="molecule type" value="Genomic_DNA"/>
</dbReference>
<dbReference type="PANTHER" id="PTHR32278:SF81">
    <property type="entry name" value="F-BOX FAMILY PROTEIN"/>
    <property type="match status" value="1"/>
</dbReference>
<protein>
    <submittedName>
        <fullName evidence="1">Uncharacterized protein</fullName>
    </submittedName>
</protein>
<accession>A0A9J5X142</accession>
<keyword evidence="2" id="KW-1185">Reference proteome</keyword>
<dbReference type="AlphaFoldDB" id="A0A9J5X142"/>
<dbReference type="PANTHER" id="PTHR32278">
    <property type="entry name" value="F-BOX DOMAIN-CONTAINING PROTEIN"/>
    <property type="match status" value="1"/>
</dbReference>
<dbReference type="Pfam" id="PF14299">
    <property type="entry name" value="PP2"/>
    <property type="match status" value="1"/>
</dbReference>
<evidence type="ECO:0000313" key="1">
    <source>
        <dbReference type="EMBL" id="KAG5580856.1"/>
    </source>
</evidence>
<name>A0A9J5X142_SOLCO</name>
<dbReference type="Proteomes" id="UP000824120">
    <property type="component" value="Chromosome 10"/>
</dbReference>
<reference evidence="1 2" key="1">
    <citation type="submission" date="2020-09" db="EMBL/GenBank/DDBJ databases">
        <title>De no assembly of potato wild relative species, Solanum commersonii.</title>
        <authorList>
            <person name="Cho K."/>
        </authorList>
    </citation>
    <scope>NUCLEOTIDE SEQUENCE [LARGE SCALE GENOMIC DNA]</scope>
    <source>
        <strain evidence="1">LZ3.2</strain>
        <tissue evidence="1">Leaf</tissue>
    </source>
</reference>
<proteinExistence type="predicted"/>
<gene>
    <name evidence="1" type="ORF">H5410_051483</name>
</gene>